<gene>
    <name evidence="4" type="ORF">FYK55_27365</name>
</gene>
<feature type="coiled-coil region" evidence="2">
    <location>
        <begin position="469"/>
        <end position="500"/>
    </location>
</feature>
<accession>A0A5M6CX28</accession>
<evidence type="ECO:0000313" key="4">
    <source>
        <dbReference type="EMBL" id="KAA5538542.1"/>
    </source>
</evidence>
<dbReference type="RefSeq" id="WP_150079806.1">
    <property type="nucleotide sequence ID" value="NZ_VWOX01000030.1"/>
</dbReference>
<evidence type="ECO:0000313" key="5">
    <source>
        <dbReference type="Proteomes" id="UP000324479"/>
    </source>
</evidence>
<evidence type="ECO:0000256" key="1">
    <source>
        <dbReference type="ARBA" id="ARBA00007613"/>
    </source>
</evidence>
<protein>
    <submittedName>
        <fullName evidence="4">TolC family protein</fullName>
    </submittedName>
</protein>
<dbReference type="PANTHER" id="PTHR30203">
    <property type="entry name" value="OUTER MEMBRANE CATION EFFLUX PROTEIN"/>
    <property type="match status" value="1"/>
</dbReference>
<dbReference type="Proteomes" id="UP000324479">
    <property type="component" value="Unassembled WGS sequence"/>
</dbReference>
<dbReference type="GO" id="GO:0015562">
    <property type="term" value="F:efflux transmembrane transporter activity"/>
    <property type="evidence" value="ECO:0007669"/>
    <property type="project" value="InterPro"/>
</dbReference>
<evidence type="ECO:0000256" key="2">
    <source>
        <dbReference type="SAM" id="Coils"/>
    </source>
</evidence>
<evidence type="ECO:0000256" key="3">
    <source>
        <dbReference type="SAM" id="SignalP"/>
    </source>
</evidence>
<proteinExistence type="inferred from homology"/>
<comment type="caution">
    <text evidence="4">The sequence shown here is derived from an EMBL/GenBank/DDBJ whole genome shotgun (WGS) entry which is preliminary data.</text>
</comment>
<sequence length="596" mass="65762">MNWRSAGTNILFAAAALVAGQACAQSYDNPSDEWLTGELIETVVVPPPDAIQAIDGFETIPPGETAEASLPAPGSIAGRLSEELRQYGESSNQASSVPIGYRPWWEPAVLAPLDLSPRSIPVTTDSLVLDALQYSNRIAALNENITIAQTGIVRAAAEFDPKAFTESRFVRTSVPTGSSLDAGANVNRLREEDFTASAGMRRKTEAGGRFELGQQIGLRNSNSVFFTPGNQGNSRLSLSFNQPLLAGAGTAVNRSLIVLAQLDTQIAQQKTTTGIQNHLLSVTEVMWELFFQRAVLMLRLRHLEKATAIGDWLENRRDLDSLESQVLRARAAVTQRRSELVRAVTSIKNLEDRLRAIVNSPELLQDRDVELVPAEAPVTQLLPVSFDDAIVTALQQRSEINEVAGEIESTRVRLNVARNEMLPALDLVLESYVSGLRGSNNIGQSWVDQFSVGEPSYTAGLIFEVPLWRRAAKANVQRRRAELRQLTNQLEETIQQIHSDVAAAAREVQTSYREMGAKYASMNSAAEYVRLLERRWKELPGEGYTANSILEDLLDAQDRLLNEQTEFARSRVEYTLSTIRLKRATGSLLQIQPLTR</sequence>
<feature type="chain" id="PRO_5024454251" evidence="3">
    <location>
        <begin position="25"/>
        <end position="596"/>
    </location>
</feature>
<dbReference type="Gene3D" id="1.20.1600.10">
    <property type="entry name" value="Outer membrane efflux proteins (OEP)"/>
    <property type="match status" value="1"/>
</dbReference>
<dbReference type="PROSITE" id="PS51257">
    <property type="entry name" value="PROKAR_LIPOPROTEIN"/>
    <property type="match status" value="1"/>
</dbReference>
<reference evidence="4 5" key="1">
    <citation type="submission" date="2019-08" db="EMBL/GenBank/DDBJ databases">
        <authorList>
            <person name="Dhanesh K."/>
            <person name="Kumar G."/>
            <person name="Sasikala C."/>
            <person name="Venkata Ramana C."/>
        </authorList>
    </citation>
    <scope>NUCLEOTIDE SEQUENCE [LARGE SCALE GENOMIC DNA]</scope>
    <source>
        <strain evidence="4 5">JC645</strain>
    </source>
</reference>
<keyword evidence="3" id="KW-0732">Signal</keyword>
<organism evidence="4 5">
    <name type="scientific">Roseiconus nitratireducens</name>
    <dbReference type="NCBI Taxonomy" id="2605748"/>
    <lineage>
        <taxon>Bacteria</taxon>
        <taxon>Pseudomonadati</taxon>
        <taxon>Planctomycetota</taxon>
        <taxon>Planctomycetia</taxon>
        <taxon>Pirellulales</taxon>
        <taxon>Pirellulaceae</taxon>
        <taxon>Roseiconus</taxon>
    </lineage>
</organism>
<dbReference type="AlphaFoldDB" id="A0A5M6CX28"/>
<dbReference type="InterPro" id="IPR010131">
    <property type="entry name" value="MdtP/NodT-like"/>
</dbReference>
<keyword evidence="2" id="KW-0175">Coiled coil</keyword>
<comment type="similarity">
    <text evidence="1">Belongs to the outer membrane factor (OMF) (TC 1.B.17) family.</text>
</comment>
<feature type="signal peptide" evidence="3">
    <location>
        <begin position="1"/>
        <end position="24"/>
    </location>
</feature>
<dbReference type="EMBL" id="VWOX01000030">
    <property type="protein sequence ID" value="KAA5538542.1"/>
    <property type="molecule type" value="Genomic_DNA"/>
</dbReference>
<name>A0A5M6CX28_9BACT</name>
<keyword evidence="5" id="KW-1185">Reference proteome</keyword>
<dbReference type="PANTHER" id="PTHR30203:SF33">
    <property type="entry name" value="BLR4455 PROTEIN"/>
    <property type="match status" value="1"/>
</dbReference>
<dbReference type="SUPFAM" id="SSF56954">
    <property type="entry name" value="Outer membrane efflux proteins (OEP)"/>
    <property type="match status" value="1"/>
</dbReference>
<dbReference type="Pfam" id="PF02321">
    <property type="entry name" value="OEP"/>
    <property type="match status" value="1"/>
</dbReference>
<dbReference type="InterPro" id="IPR003423">
    <property type="entry name" value="OMP_efflux"/>
</dbReference>